<evidence type="ECO:0000313" key="6">
    <source>
        <dbReference type="EMBL" id="SDW17337.1"/>
    </source>
</evidence>
<dbReference type="NCBIfam" id="NF005699">
    <property type="entry name" value="PRK07509.1"/>
    <property type="match status" value="1"/>
</dbReference>
<dbReference type="SUPFAM" id="SSF52096">
    <property type="entry name" value="ClpP/crotonase"/>
    <property type="match status" value="1"/>
</dbReference>
<keyword evidence="5" id="KW-0413">Isomerase</keyword>
<dbReference type="CDD" id="cd06558">
    <property type="entry name" value="crotonase-like"/>
    <property type="match status" value="1"/>
</dbReference>
<dbReference type="Pfam" id="PF00378">
    <property type="entry name" value="ECH_1"/>
    <property type="match status" value="1"/>
</dbReference>
<accession>A0A1H2RD53</accession>
<dbReference type="Gene3D" id="1.10.12.10">
    <property type="entry name" value="Lyase 2-enoyl-coa Hydratase, Chain A, domain 2"/>
    <property type="match status" value="1"/>
</dbReference>
<dbReference type="InterPro" id="IPR014748">
    <property type="entry name" value="Enoyl-CoA_hydra_C"/>
</dbReference>
<gene>
    <name evidence="6" type="ORF">SAMN05444336_101318</name>
</gene>
<dbReference type="EMBL" id="FNMZ01000001">
    <property type="protein sequence ID" value="SDW17337.1"/>
    <property type="molecule type" value="Genomic_DNA"/>
</dbReference>
<dbReference type="Proteomes" id="UP000199118">
    <property type="component" value="Unassembled WGS sequence"/>
</dbReference>
<name>A0A1H2RD53_9RHOB</name>
<protein>
    <submittedName>
        <fullName evidence="6">Enoyl-CoA hydratase/carnithine racemase</fullName>
    </submittedName>
</protein>
<proteinExistence type="inferred from homology"/>
<dbReference type="GO" id="GO:0006635">
    <property type="term" value="P:fatty acid beta-oxidation"/>
    <property type="evidence" value="ECO:0007669"/>
    <property type="project" value="UniProtKB-UniPathway"/>
</dbReference>
<evidence type="ECO:0000256" key="1">
    <source>
        <dbReference type="ARBA" id="ARBA00005005"/>
    </source>
</evidence>
<keyword evidence="4" id="KW-0443">Lipid metabolism</keyword>
<dbReference type="GO" id="GO:0016853">
    <property type="term" value="F:isomerase activity"/>
    <property type="evidence" value="ECO:0007669"/>
    <property type="project" value="UniProtKB-KW"/>
</dbReference>
<sequence>MSTQTAAAAATETDAPIMLISDLVDGVCEVSLNRPDRLNAITPELMRAIADTHETLAGMAGLRAVVLKGSGRAFCSGLDKSGFQRMKTEGRGSLGMDIMNRTHGPANMAQNCCWGWRELGVPVIAAVHGFALGGGFQIALGPDVRIAAPGTKFSVMELKWGLVPDMGGMAVMRTLARGDVIRKLTYTAEIFETDKALEYGFVTEIAEDPLARARELAREIASKSPTAMRAAKELLNISDEEAGALPALLAESRLQKDLIGKPHNIEAVNAGVEGRPAVYE</sequence>
<comment type="similarity">
    <text evidence="2">Belongs to the enoyl-CoA hydratase/isomerase family.</text>
</comment>
<dbReference type="AlphaFoldDB" id="A0A1H2RD53"/>
<evidence type="ECO:0000256" key="4">
    <source>
        <dbReference type="ARBA" id="ARBA00023098"/>
    </source>
</evidence>
<dbReference type="PANTHER" id="PTHR43149">
    <property type="entry name" value="ENOYL-COA HYDRATASE"/>
    <property type="match status" value="1"/>
</dbReference>
<organism evidence="6 7">
    <name type="scientific">Albimonas donghaensis</name>
    <dbReference type="NCBI Taxonomy" id="356660"/>
    <lineage>
        <taxon>Bacteria</taxon>
        <taxon>Pseudomonadati</taxon>
        <taxon>Pseudomonadota</taxon>
        <taxon>Alphaproteobacteria</taxon>
        <taxon>Rhodobacterales</taxon>
        <taxon>Paracoccaceae</taxon>
        <taxon>Albimonas</taxon>
    </lineage>
</organism>
<evidence type="ECO:0000313" key="7">
    <source>
        <dbReference type="Proteomes" id="UP000199118"/>
    </source>
</evidence>
<keyword evidence="7" id="KW-1185">Reference proteome</keyword>
<evidence type="ECO:0000256" key="3">
    <source>
        <dbReference type="ARBA" id="ARBA00022832"/>
    </source>
</evidence>
<dbReference type="PANTHER" id="PTHR43149:SF1">
    <property type="entry name" value="DELTA(3,5)-DELTA(2,4)-DIENOYL-COA ISOMERASE, MITOCHONDRIAL"/>
    <property type="match status" value="1"/>
</dbReference>
<evidence type="ECO:0000256" key="5">
    <source>
        <dbReference type="ARBA" id="ARBA00023235"/>
    </source>
</evidence>
<keyword evidence="3" id="KW-0276">Fatty acid metabolism</keyword>
<dbReference type="UniPathway" id="UPA00659"/>
<comment type="pathway">
    <text evidence="1">Lipid metabolism; fatty acid beta-oxidation.</text>
</comment>
<dbReference type="InterPro" id="IPR029045">
    <property type="entry name" value="ClpP/crotonase-like_dom_sf"/>
</dbReference>
<dbReference type="Gene3D" id="3.90.226.10">
    <property type="entry name" value="2-enoyl-CoA Hydratase, Chain A, domain 1"/>
    <property type="match status" value="1"/>
</dbReference>
<dbReference type="RefSeq" id="WP_245710327.1">
    <property type="nucleotide sequence ID" value="NZ_FNMZ01000001.1"/>
</dbReference>
<dbReference type="STRING" id="356660.SAMN05444336_101318"/>
<dbReference type="InterPro" id="IPR045002">
    <property type="entry name" value="Ech1-like"/>
</dbReference>
<evidence type="ECO:0000256" key="2">
    <source>
        <dbReference type="ARBA" id="ARBA00005254"/>
    </source>
</evidence>
<dbReference type="InterPro" id="IPR001753">
    <property type="entry name" value="Enoyl-CoA_hydra/iso"/>
</dbReference>
<reference evidence="6 7" key="1">
    <citation type="submission" date="2016-10" db="EMBL/GenBank/DDBJ databases">
        <authorList>
            <person name="de Groot N.N."/>
        </authorList>
    </citation>
    <scope>NUCLEOTIDE SEQUENCE [LARGE SCALE GENOMIC DNA]</scope>
    <source>
        <strain evidence="6 7">DSM 17890</strain>
    </source>
</reference>